<evidence type="ECO:0000256" key="5">
    <source>
        <dbReference type="ARBA" id="ARBA00023033"/>
    </source>
</evidence>
<dbReference type="SUPFAM" id="SSF54373">
    <property type="entry name" value="FAD-linked reductases, C-terminal domain"/>
    <property type="match status" value="1"/>
</dbReference>
<feature type="domain" description="FAD-binding" evidence="6">
    <location>
        <begin position="21"/>
        <end position="197"/>
    </location>
</feature>
<evidence type="ECO:0000313" key="8">
    <source>
        <dbReference type="Proteomes" id="UP000652219"/>
    </source>
</evidence>
<evidence type="ECO:0000256" key="2">
    <source>
        <dbReference type="ARBA" id="ARBA00022630"/>
    </source>
</evidence>
<accession>A0A8H6INS3</accession>
<gene>
    <name evidence="7" type="ORF">CSOJ01_14903</name>
</gene>
<evidence type="ECO:0000256" key="4">
    <source>
        <dbReference type="ARBA" id="ARBA00023002"/>
    </source>
</evidence>
<dbReference type="InterPro" id="IPR050493">
    <property type="entry name" value="FAD-dep_Monooxygenase_BioMet"/>
</dbReference>
<keyword evidence="5" id="KW-0503">Monooxygenase</keyword>
<dbReference type="SUPFAM" id="SSF51905">
    <property type="entry name" value="FAD/NAD(P)-binding domain"/>
    <property type="match status" value="1"/>
</dbReference>
<dbReference type="GO" id="GO:0071949">
    <property type="term" value="F:FAD binding"/>
    <property type="evidence" value="ECO:0007669"/>
    <property type="project" value="InterPro"/>
</dbReference>
<keyword evidence="2" id="KW-0285">Flavoprotein</keyword>
<dbReference type="GO" id="GO:0004497">
    <property type="term" value="F:monooxygenase activity"/>
    <property type="evidence" value="ECO:0007669"/>
    <property type="project" value="UniProtKB-KW"/>
</dbReference>
<comment type="similarity">
    <text evidence="1">Belongs to the paxM FAD-dependent monooxygenase family.</text>
</comment>
<evidence type="ECO:0000313" key="7">
    <source>
        <dbReference type="EMBL" id="KAF6789003.1"/>
    </source>
</evidence>
<dbReference type="Proteomes" id="UP000652219">
    <property type="component" value="Unassembled WGS sequence"/>
</dbReference>
<proteinExistence type="inferred from homology"/>
<name>A0A8H6INS3_9PEZI</name>
<sequence length="295" mass="32452">MEVERIDFETNTVYLEDGDDIFGDVVIGADGLYSVCRDQLLGSSSPAVETGDLAYRATLPLDYLKALGDPHVDELCARKQVTVWLGPSRHATFCPVRGGREFNLTLLKQDDAESHDDGDVGEMRQAFEGWDETLTKLISRVPRVQKWKPCTHAELETWTKGQMALLGDSCHPSPAYQSQGAAMAVEDGAVLGKLLGLLGRSPKNGSPESISQVLHLYESVRKSRTAVSAAGAESNKKWYHAADGPDQKARDAEMAGAGPSTGWWWMDPKYWEKLLGHDAVAEALEAFRTWEEGEK</sequence>
<comment type="caution">
    <text evidence="7">The sequence shown here is derived from an EMBL/GenBank/DDBJ whole genome shotgun (WGS) entry which is preliminary data.</text>
</comment>
<evidence type="ECO:0000256" key="1">
    <source>
        <dbReference type="ARBA" id="ARBA00007992"/>
    </source>
</evidence>
<dbReference type="PANTHER" id="PTHR13789:SF311">
    <property type="entry name" value="HYDROXYLASE, PUTATIVE (AFU_ORTHOLOGUE AFUA_5G10180)-RELATED"/>
    <property type="match status" value="1"/>
</dbReference>
<dbReference type="PANTHER" id="PTHR13789">
    <property type="entry name" value="MONOOXYGENASE"/>
    <property type="match status" value="1"/>
</dbReference>
<dbReference type="EMBL" id="WIGN01000548">
    <property type="protein sequence ID" value="KAF6789003.1"/>
    <property type="molecule type" value="Genomic_DNA"/>
</dbReference>
<dbReference type="InterPro" id="IPR002938">
    <property type="entry name" value="FAD-bd"/>
</dbReference>
<keyword evidence="3" id="KW-0274">FAD</keyword>
<protein>
    <submittedName>
        <fullName evidence="7">Salicylate hydroxylase</fullName>
    </submittedName>
</protein>
<keyword evidence="8" id="KW-1185">Reference proteome</keyword>
<dbReference type="InterPro" id="IPR036188">
    <property type="entry name" value="FAD/NAD-bd_sf"/>
</dbReference>
<dbReference type="Pfam" id="PF01494">
    <property type="entry name" value="FAD_binding_3"/>
    <property type="match status" value="1"/>
</dbReference>
<evidence type="ECO:0000259" key="6">
    <source>
        <dbReference type="Pfam" id="PF01494"/>
    </source>
</evidence>
<dbReference type="AlphaFoldDB" id="A0A8H6INS3"/>
<reference evidence="7 8" key="1">
    <citation type="journal article" date="2020" name="Phytopathology">
        <title>Genome Sequence Resources of Colletotrichum truncatum, C. plurivorum, C. musicola, and C. sojae: Four Species Pathogenic to Soybean (Glycine max).</title>
        <authorList>
            <person name="Rogerio F."/>
            <person name="Boufleur T.R."/>
            <person name="Ciampi-Guillardi M."/>
            <person name="Sukno S.A."/>
            <person name="Thon M.R."/>
            <person name="Massola Junior N.S."/>
            <person name="Baroncelli R."/>
        </authorList>
    </citation>
    <scope>NUCLEOTIDE SEQUENCE [LARGE SCALE GENOMIC DNA]</scope>
    <source>
        <strain evidence="7 8">LFN0009</strain>
    </source>
</reference>
<dbReference type="Gene3D" id="3.50.50.60">
    <property type="entry name" value="FAD/NAD(P)-binding domain"/>
    <property type="match status" value="1"/>
</dbReference>
<organism evidence="7 8">
    <name type="scientific">Colletotrichum sojae</name>
    <dbReference type="NCBI Taxonomy" id="2175907"/>
    <lineage>
        <taxon>Eukaryota</taxon>
        <taxon>Fungi</taxon>
        <taxon>Dikarya</taxon>
        <taxon>Ascomycota</taxon>
        <taxon>Pezizomycotina</taxon>
        <taxon>Sordariomycetes</taxon>
        <taxon>Hypocreomycetidae</taxon>
        <taxon>Glomerellales</taxon>
        <taxon>Glomerellaceae</taxon>
        <taxon>Colletotrichum</taxon>
        <taxon>Colletotrichum orchidearum species complex</taxon>
    </lineage>
</organism>
<keyword evidence="4" id="KW-0560">Oxidoreductase</keyword>
<evidence type="ECO:0000256" key="3">
    <source>
        <dbReference type="ARBA" id="ARBA00022827"/>
    </source>
</evidence>